<dbReference type="EMBL" id="LR796226">
    <property type="protein sequence ID" value="CAB4128495.1"/>
    <property type="molecule type" value="Genomic_DNA"/>
</dbReference>
<evidence type="ECO:0000256" key="1">
    <source>
        <dbReference type="SAM" id="MobiDB-lite"/>
    </source>
</evidence>
<organism evidence="2">
    <name type="scientific">uncultured Caudovirales phage</name>
    <dbReference type="NCBI Taxonomy" id="2100421"/>
    <lineage>
        <taxon>Viruses</taxon>
        <taxon>Duplodnaviria</taxon>
        <taxon>Heunggongvirae</taxon>
        <taxon>Uroviricota</taxon>
        <taxon>Caudoviricetes</taxon>
        <taxon>Peduoviridae</taxon>
        <taxon>Maltschvirus</taxon>
        <taxon>Maltschvirus maltsch</taxon>
    </lineage>
</organism>
<sequence>MFPTSSTTLSRQFNPTAPNPGLAGDSAVENRNRARSTRVFGLSAGASGGMRTTRENSLLPFYARPQDGTRPFDTGGSVPQ</sequence>
<name>A0A6J5L3X8_9CAUD</name>
<feature type="compositionally biased region" description="Polar residues" evidence="1">
    <location>
        <begin position="1"/>
        <end position="16"/>
    </location>
</feature>
<accession>A0A6J5L3X8</accession>
<reference evidence="2" key="1">
    <citation type="submission" date="2020-04" db="EMBL/GenBank/DDBJ databases">
        <authorList>
            <person name="Chiriac C."/>
            <person name="Salcher M."/>
            <person name="Ghai R."/>
            <person name="Kavagutti S V."/>
        </authorList>
    </citation>
    <scope>NUCLEOTIDE SEQUENCE</scope>
</reference>
<proteinExistence type="predicted"/>
<protein>
    <submittedName>
        <fullName evidence="2">Uncharacterized protein</fullName>
    </submittedName>
</protein>
<feature type="region of interest" description="Disordered" evidence="1">
    <location>
        <begin position="1"/>
        <end position="80"/>
    </location>
</feature>
<evidence type="ECO:0000313" key="2">
    <source>
        <dbReference type="EMBL" id="CAB4128495.1"/>
    </source>
</evidence>
<gene>
    <name evidence="2" type="ORF">UFOVP111_37</name>
</gene>